<dbReference type="AlphaFoldDB" id="A0A131YAJ3"/>
<dbReference type="EMBL" id="GEDV01012650">
    <property type="protein sequence ID" value="JAP75907.1"/>
    <property type="molecule type" value="Transcribed_RNA"/>
</dbReference>
<keyword evidence="1" id="KW-0472">Membrane</keyword>
<reference evidence="2" key="1">
    <citation type="journal article" date="2016" name="Ticks Tick Borne Dis.">
        <title>De novo assembly and annotation of the salivary gland transcriptome of Rhipicephalus appendiculatus male and female ticks during blood feeding.</title>
        <authorList>
            <person name="de Castro M.H."/>
            <person name="de Klerk D."/>
            <person name="Pienaar R."/>
            <person name="Latif A.A."/>
            <person name="Rees D.J."/>
            <person name="Mans B.J."/>
        </authorList>
    </citation>
    <scope>NUCLEOTIDE SEQUENCE</scope>
    <source>
        <tissue evidence="2">Salivary glands</tissue>
    </source>
</reference>
<protein>
    <submittedName>
        <fullName evidence="2">Uncharacterized protein</fullName>
    </submittedName>
</protein>
<sequence>MQPVIAIQMVLCAWVNWVSLGIPVLHCSSRVRPGKHAFMMLKPDTVAHFGYAILHSCVVHFFFYNIKNPLQTHHRISCVCVKLPQTSQWFRCGGAFIPVLLCVWNRKLSIVHR</sequence>
<evidence type="ECO:0000313" key="2">
    <source>
        <dbReference type="EMBL" id="JAP75907.1"/>
    </source>
</evidence>
<accession>A0A131YAJ3</accession>
<proteinExistence type="predicted"/>
<evidence type="ECO:0000256" key="1">
    <source>
        <dbReference type="SAM" id="Phobius"/>
    </source>
</evidence>
<organism evidence="2">
    <name type="scientific">Rhipicephalus appendiculatus</name>
    <name type="common">Brown ear tick</name>
    <dbReference type="NCBI Taxonomy" id="34631"/>
    <lineage>
        <taxon>Eukaryota</taxon>
        <taxon>Metazoa</taxon>
        <taxon>Ecdysozoa</taxon>
        <taxon>Arthropoda</taxon>
        <taxon>Chelicerata</taxon>
        <taxon>Arachnida</taxon>
        <taxon>Acari</taxon>
        <taxon>Parasitiformes</taxon>
        <taxon>Ixodida</taxon>
        <taxon>Ixodoidea</taxon>
        <taxon>Ixodidae</taxon>
        <taxon>Rhipicephalinae</taxon>
        <taxon>Rhipicephalus</taxon>
        <taxon>Rhipicephalus</taxon>
    </lineage>
</organism>
<keyword evidence="1" id="KW-1133">Transmembrane helix</keyword>
<feature type="transmembrane region" description="Helical" evidence="1">
    <location>
        <begin position="46"/>
        <end position="66"/>
    </location>
</feature>
<feature type="transmembrane region" description="Helical" evidence="1">
    <location>
        <begin position="86"/>
        <end position="104"/>
    </location>
</feature>
<feature type="transmembrane region" description="Helical" evidence="1">
    <location>
        <begin position="6"/>
        <end position="25"/>
    </location>
</feature>
<keyword evidence="1" id="KW-0812">Transmembrane</keyword>
<name>A0A131YAJ3_RHIAP</name>